<gene>
    <name evidence="2" type="ORF">CEXT_796461</name>
</gene>
<proteinExistence type="predicted"/>
<evidence type="ECO:0000313" key="3">
    <source>
        <dbReference type="Proteomes" id="UP001054945"/>
    </source>
</evidence>
<dbReference type="AlphaFoldDB" id="A0AAV4NZH3"/>
<dbReference type="EMBL" id="BPLR01003833">
    <property type="protein sequence ID" value="GIX89178.1"/>
    <property type="molecule type" value="Genomic_DNA"/>
</dbReference>
<accession>A0AAV4NZH3</accession>
<feature type="non-terminal residue" evidence="2">
    <location>
        <position position="1"/>
    </location>
</feature>
<evidence type="ECO:0000313" key="2">
    <source>
        <dbReference type="EMBL" id="GIX89178.1"/>
    </source>
</evidence>
<protein>
    <submittedName>
        <fullName evidence="2">Uncharacterized protein</fullName>
    </submittedName>
</protein>
<feature type="compositionally biased region" description="Basic and acidic residues" evidence="1">
    <location>
        <begin position="311"/>
        <end position="324"/>
    </location>
</feature>
<reference evidence="2 3" key="1">
    <citation type="submission" date="2021-06" db="EMBL/GenBank/DDBJ databases">
        <title>Caerostris extrusa draft genome.</title>
        <authorList>
            <person name="Kono N."/>
            <person name="Arakawa K."/>
        </authorList>
    </citation>
    <scope>NUCLEOTIDE SEQUENCE [LARGE SCALE GENOMIC DNA]</scope>
</reference>
<evidence type="ECO:0000256" key="1">
    <source>
        <dbReference type="SAM" id="MobiDB-lite"/>
    </source>
</evidence>
<feature type="region of interest" description="Disordered" evidence="1">
    <location>
        <begin position="274"/>
        <end position="330"/>
    </location>
</feature>
<sequence>LLDNYKEIGPLELQVDSILSSLIAGFLDVGKEFKLVLKNKDEVPVSESRIFMFKLNLIRKIISLFPSCIKENILCIVTLALDLFDLLILSYQYSAKENDVTQFQNTIMNAIAPTFTLFCSEYVFLNSVLLLDFKEVSHELQIPHLLLKLSAISNLLHKQDQDKMPERKEVIQKIFIMLQSNSSRDDMMLSSMKVPLSLFNQEKYLQTLYQQEKNEAIEPVTLYKHTYIHLNEYSKNILDSDLELQLLRNCLQAAPVSIPQDHLYRTIRKALDSHSNWRQRPEEGRKSNRSSPRPSPSFDGADESGISGDNSEDRSGVIDVKLRGLTENVD</sequence>
<keyword evidence="3" id="KW-1185">Reference proteome</keyword>
<comment type="caution">
    <text evidence="2">The sequence shown here is derived from an EMBL/GenBank/DDBJ whole genome shotgun (WGS) entry which is preliminary data.</text>
</comment>
<name>A0AAV4NZH3_CAEEX</name>
<organism evidence="2 3">
    <name type="scientific">Caerostris extrusa</name>
    <name type="common">Bark spider</name>
    <name type="synonym">Caerostris bankana</name>
    <dbReference type="NCBI Taxonomy" id="172846"/>
    <lineage>
        <taxon>Eukaryota</taxon>
        <taxon>Metazoa</taxon>
        <taxon>Ecdysozoa</taxon>
        <taxon>Arthropoda</taxon>
        <taxon>Chelicerata</taxon>
        <taxon>Arachnida</taxon>
        <taxon>Araneae</taxon>
        <taxon>Araneomorphae</taxon>
        <taxon>Entelegynae</taxon>
        <taxon>Araneoidea</taxon>
        <taxon>Araneidae</taxon>
        <taxon>Caerostris</taxon>
    </lineage>
</organism>
<dbReference type="Proteomes" id="UP001054945">
    <property type="component" value="Unassembled WGS sequence"/>
</dbReference>